<sequence>MFLPDRDFFIKEKRVLLTRAGRERVRSSKITGTKIPFFFDLKYSPFMSWARINNFYEISKDPKAWERYLINIEFKIRGFVNDEINMDFKGYSPDRCNVFDHEVFGGVPDGEEFDANGKVTSILEIKTPHWKKPNTVDIYEFLLQLGLYLYLRNLDEGYLCVAFLGMGEVWKRKDEHLDLFLTDFTELEPFFKVGRWDTLLPSQWKEFNNSPFGFDILESKKYTNSKYEIHLMKVKIDMEKYGAIMKKFENWYWKHKHESPDLDVNQDTQFVKEAWNGH</sequence>
<dbReference type="AlphaFoldDB" id="A0A1A9QGA6"/>
<dbReference type="EMBL" id="LWUJ01000010">
    <property type="protein sequence ID" value="OAL10750.1"/>
    <property type="molecule type" value="Genomic_DNA"/>
</dbReference>
<dbReference type="RefSeq" id="WP_187149985.1">
    <property type="nucleotide sequence ID" value="NZ_LWUJ01000010.1"/>
</dbReference>
<reference evidence="2" key="1">
    <citation type="submission" date="2016-04" db="EMBL/GenBank/DDBJ databases">
        <authorList>
            <person name="Quiroz-Castaneda R.E."/>
            <person name="Martinez-Ocampo F."/>
        </authorList>
    </citation>
    <scope>NUCLEOTIDE SEQUENCE [LARGE SCALE GENOMIC DNA]</scope>
    <source>
        <strain evidence="2">INIFAP01</strain>
    </source>
</reference>
<evidence type="ECO:0000313" key="1">
    <source>
        <dbReference type="EMBL" id="OAL10750.1"/>
    </source>
</evidence>
<dbReference type="Proteomes" id="UP000077623">
    <property type="component" value="Unassembled WGS sequence"/>
</dbReference>
<dbReference type="SUPFAM" id="SSF52980">
    <property type="entry name" value="Restriction endonuclease-like"/>
    <property type="match status" value="1"/>
</dbReference>
<comment type="caution">
    <text evidence="1">The sequence shown here is derived from an EMBL/GenBank/DDBJ whole genome shotgun (WGS) entry which is preliminary data.</text>
</comment>
<evidence type="ECO:0000313" key="2">
    <source>
        <dbReference type="Proteomes" id="UP000077623"/>
    </source>
</evidence>
<dbReference type="InterPro" id="IPR011335">
    <property type="entry name" value="Restrct_endonuc-II-like"/>
</dbReference>
<protein>
    <recommendedName>
        <fullName evidence="3">YqaJ viral recombinase domain-containing protein</fullName>
    </recommendedName>
</protein>
<proteinExistence type="predicted"/>
<dbReference type="STRING" id="432608.A6V39_01665"/>
<gene>
    <name evidence="1" type="ORF">A6V39_01665</name>
</gene>
<name>A0A1A9QGA6_9MOLU</name>
<organism evidence="1 2">
    <name type="scientific">Candidatus Mycoplasma haematobovis</name>
    <dbReference type="NCBI Taxonomy" id="432608"/>
    <lineage>
        <taxon>Bacteria</taxon>
        <taxon>Bacillati</taxon>
        <taxon>Mycoplasmatota</taxon>
        <taxon>Mollicutes</taxon>
        <taxon>Mycoplasmataceae</taxon>
        <taxon>Mycoplasma</taxon>
    </lineage>
</organism>
<evidence type="ECO:0008006" key="3">
    <source>
        <dbReference type="Google" id="ProtNLM"/>
    </source>
</evidence>
<keyword evidence="2" id="KW-1185">Reference proteome</keyword>
<accession>A0A1A9QGA6</accession>